<keyword evidence="1" id="KW-0547">Nucleotide-binding</keyword>
<protein>
    <submittedName>
        <fullName evidence="3">Uncharacterized protein</fullName>
    </submittedName>
</protein>
<sequence>MTDLDLTLKICVVGPCRSGKTLLCRALAEQPIIQGEYSATSAVRIQEFSRTVGVDRVKIQLWDCSGSMQFQAYWSVLSKDIDGVLMVLDPSQPEQERELEQFYMNFAQPNSLTIKQCLILALQIGKEGSLGLGSWQGIKGKLSKLSSGFVAINPAAPQAGVQEANQFLDRLLIGSLANKKDVMERSVVDDGQQEQDQ</sequence>
<gene>
    <name evidence="3" type="ORF">CEUSTIGMA_g9751.t1</name>
</gene>
<keyword evidence="4" id="KW-1185">Reference proteome</keyword>
<dbReference type="STRING" id="1157962.A0A250XHC3"/>
<dbReference type="AlphaFoldDB" id="A0A250XHC3"/>
<evidence type="ECO:0000313" key="4">
    <source>
        <dbReference type="Proteomes" id="UP000232323"/>
    </source>
</evidence>
<evidence type="ECO:0000313" key="3">
    <source>
        <dbReference type="EMBL" id="GAX82322.1"/>
    </source>
</evidence>
<dbReference type="InterPro" id="IPR027417">
    <property type="entry name" value="P-loop_NTPase"/>
</dbReference>
<comment type="caution">
    <text evidence="3">The sequence shown here is derived from an EMBL/GenBank/DDBJ whole genome shotgun (WGS) entry which is preliminary data.</text>
</comment>
<dbReference type="Proteomes" id="UP000232323">
    <property type="component" value="Unassembled WGS sequence"/>
</dbReference>
<proteinExistence type="predicted"/>
<reference evidence="3 4" key="1">
    <citation type="submission" date="2017-08" db="EMBL/GenBank/DDBJ databases">
        <title>Acidophilic green algal genome provides insights into adaptation to an acidic environment.</title>
        <authorList>
            <person name="Hirooka S."/>
            <person name="Hirose Y."/>
            <person name="Kanesaki Y."/>
            <person name="Higuchi S."/>
            <person name="Fujiwara T."/>
            <person name="Onuma R."/>
            <person name="Era A."/>
            <person name="Ohbayashi R."/>
            <person name="Uzuka A."/>
            <person name="Nozaki H."/>
            <person name="Yoshikawa H."/>
            <person name="Miyagishima S.Y."/>
        </authorList>
    </citation>
    <scope>NUCLEOTIDE SEQUENCE [LARGE SCALE GENOMIC DNA]</scope>
    <source>
        <strain evidence="3 4">NIES-2499</strain>
    </source>
</reference>
<dbReference type="Gene3D" id="3.40.50.300">
    <property type="entry name" value="P-loop containing nucleotide triphosphate hydrolases"/>
    <property type="match status" value="1"/>
</dbReference>
<name>A0A250XHC3_9CHLO</name>
<dbReference type="Pfam" id="PF08477">
    <property type="entry name" value="Roc"/>
    <property type="match status" value="1"/>
</dbReference>
<evidence type="ECO:0000256" key="2">
    <source>
        <dbReference type="ARBA" id="ARBA00023134"/>
    </source>
</evidence>
<dbReference type="PANTHER" id="PTHR24073">
    <property type="entry name" value="DRAB5-RELATED"/>
    <property type="match status" value="1"/>
</dbReference>
<dbReference type="CDD" id="cd00882">
    <property type="entry name" value="Ras_like_GTPase"/>
    <property type="match status" value="1"/>
</dbReference>
<dbReference type="EMBL" id="BEGY01000079">
    <property type="protein sequence ID" value="GAX82322.1"/>
    <property type="molecule type" value="Genomic_DNA"/>
</dbReference>
<organism evidence="3 4">
    <name type="scientific">Chlamydomonas eustigma</name>
    <dbReference type="NCBI Taxonomy" id="1157962"/>
    <lineage>
        <taxon>Eukaryota</taxon>
        <taxon>Viridiplantae</taxon>
        <taxon>Chlorophyta</taxon>
        <taxon>core chlorophytes</taxon>
        <taxon>Chlorophyceae</taxon>
        <taxon>CS clade</taxon>
        <taxon>Chlamydomonadales</taxon>
        <taxon>Chlamydomonadaceae</taxon>
        <taxon>Chlamydomonas</taxon>
    </lineage>
</organism>
<dbReference type="OrthoDB" id="275177at2759"/>
<evidence type="ECO:0000256" key="1">
    <source>
        <dbReference type="ARBA" id="ARBA00022741"/>
    </source>
</evidence>
<dbReference type="GO" id="GO:0005525">
    <property type="term" value="F:GTP binding"/>
    <property type="evidence" value="ECO:0007669"/>
    <property type="project" value="UniProtKB-KW"/>
</dbReference>
<accession>A0A250XHC3</accession>
<dbReference type="SUPFAM" id="SSF52540">
    <property type="entry name" value="P-loop containing nucleoside triphosphate hydrolases"/>
    <property type="match status" value="1"/>
</dbReference>
<keyword evidence="2" id="KW-0342">GTP-binding</keyword>